<evidence type="ECO:0000256" key="7">
    <source>
        <dbReference type="ARBA" id="ARBA00044273"/>
    </source>
</evidence>
<evidence type="ECO:0000256" key="1">
    <source>
        <dbReference type="ARBA" id="ARBA00004429"/>
    </source>
</evidence>
<dbReference type="PANTHER" id="PTHR23501">
    <property type="entry name" value="MAJOR FACILITATOR SUPERFAMILY"/>
    <property type="match status" value="1"/>
</dbReference>
<name>A0A1H4LM31_TSUTY</name>
<accession>A0A1H4LM31</accession>
<keyword evidence="3" id="KW-0997">Cell inner membrane</keyword>
<feature type="domain" description="Major facilitator superfamily (MFS) profile" evidence="9">
    <location>
        <begin position="19"/>
        <end position="527"/>
    </location>
</feature>
<keyword evidence="4 8" id="KW-0812">Transmembrane</keyword>
<keyword evidence="2" id="KW-0813">Transport</keyword>
<comment type="subcellular location">
    <subcellularLocation>
        <location evidence="1">Cell inner membrane</location>
        <topology evidence="1">Multi-pass membrane protein</topology>
    </subcellularLocation>
</comment>
<dbReference type="KEGG" id="tsm:ASU32_02080"/>
<keyword evidence="11" id="KW-1185">Reference proteome</keyword>
<evidence type="ECO:0000313" key="11">
    <source>
        <dbReference type="Proteomes" id="UP000182241"/>
    </source>
</evidence>
<proteinExistence type="predicted"/>
<feature type="transmembrane region" description="Helical" evidence="8">
    <location>
        <begin position="135"/>
        <end position="157"/>
    </location>
</feature>
<feature type="transmembrane region" description="Helical" evidence="8">
    <location>
        <begin position="268"/>
        <end position="286"/>
    </location>
</feature>
<evidence type="ECO:0000256" key="4">
    <source>
        <dbReference type="ARBA" id="ARBA00022692"/>
    </source>
</evidence>
<feature type="transmembrane region" description="Helical" evidence="8">
    <location>
        <begin position="504"/>
        <end position="523"/>
    </location>
</feature>
<feature type="transmembrane region" description="Helical" evidence="8">
    <location>
        <begin position="409"/>
        <end position="428"/>
    </location>
</feature>
<feature type="transmembrane region" description="Helical" evidence="8">
    <location>
        <begin position="91"/>
        <end position="115"/>
    </location>
</feature>
<evidence type="ECO:0000256" key="6">
    <source>
        <dbReference type="ARBA" id="ARBA00023136"/>
    </source>
</evidence>
<dbReference type="EMBL" id="FNSA01000003">
    <property type="protein sequence ID" value="SEB71721.1"/>
    <property type="molecule type" value="Genomic_DNA"/>
</dbReference>
<dbReference type="PANTHER" id="PTHR23501:SF191">
    <property type="entry name" value="VACUOLAR BASIC AMINO ACID TRANSPORTER 4"/>
    <property type="match status" value="1"/>
</dbReference>
<sequence>MTVTAAPAAPGRVRGRGVAMGAAGLAVLLGALDTYVVVSVLEDIMRSVEIPINRIQLATPIITWYLLGYIAAMPLLGRLSDRFGRRLVLQASLALFIVGSVVTALAGTVEIAFHVPLTGLDLDVTALDQVLVGRVVQGVASGALLPVTLALAADLWSARRRAAVLGWVGAAQELGSVLGPVVGVGVVTLVHNHFSSVPRDDAWRVVFWINVPLALLAMVLLQLTVPKRAVSKQKVDVVGGLLLAVALGLSVIGLYNPEPDGEHILPPNGAWLLLGAAIAFVLFALWERFAQVKLIDTAGMRVTPFLAACAASVCAGAALMVTLVDIEIYARMVLQRDGVAAVLTLVRFLLALPVGAILGGFLATRFGDRIVSVVGLVVAAGGYVLIANWPTDVLSAQYLGFLPALDTSLAIAGFGLGVVIGPLSSAALRAVPLSQAGIASALLVVARMSGMLIGVAALTTFGFYRLNSIMDSMPPIAPQGSFVETGLAVFRQTQEAYGRMFGEVFGVTAVICLVGAVIAVFVAGGRHESEQSPTEDDEALVPSR</sequence>
<dbReference type="PROSITE" id="PS50850">
    <property type="entry name" value="MFS"/>
    <property type="match status" value="1"/>
</dbReference>
<organism evidence="10 11">
    <name type="scientific">Tsukamurella tyrosinosolvens</name>
    <dbReference type="NCBI Taxonomy" id="57704"/>
    <lineage>
        <taxon>Bacteria</taxon>
        <taxon>Bacillati</taxon>
        <taxon>Actinomycetota</taxon>
        <taxon>Actinomycetes</taxon>
        <taxon>Mycobacteriales</taxon>
        <taxon>Tsukamurellaceae</taxon>
        <taxon>Tsukamurella</taxon>
    </lineage>
</organism>
<dbReference type="Pfam" id="PF07690">
    <property type="entry name" value="MFS_1"/>
    <property type="match status" value="1"/>
</dbReference>
<feature type="transmembrane region" description="Helical" evidence="8">
    <location>
        <begin position="370"/>
        <end position="389"/>
    </location>
</feature>
<dbReference type="PROSITE" id="PS00216">
    <property type="entry name" value="SUGAR_TRANSPORT_1"/>
    <property type="match status" value="1"/>
</dbReference>
<evidence type="ECO:0000256" key="2">
    <source>
        <dbReference type="ARBA" id="ARBA00022448"/>
    </source>
</evidence>
<reference evidence="11" key="1">
    <citation type="submission" date="2016-10" db="EMBL/GenBank/DDBJ databases">
        <authorList>
            <person name="Varghese N."/>
            <person name="Submissions S."/>
        </authorList>
    </citation>
    <scope>NUCLEOTIDE SEQUENCE [LARGE SCALE GENOMIC DNA]</scope>
    <source>
        <strain evidence="11">DSM 44234</strain>
    </source>
</reference>
<feature type="transmembrane region" description="Helical" evidence="8">
    <location>
        <begin position="237"/>
        <end position="256"/>
    </location>
</feature>
<gene>
    <name evidence="10" type="ORF">SAMN04489793_0626</name>
</gene>
<dbReference type="Gene3D" id="1.20.1250.20">
    <property type="entry name" value="MFS general substrate transporter like domains"/>
    <property type="match status" value="1"/>
</dbReference>
<evidence type="ECO:0000256" key="5">
    <source>
        <dbReference type="ARBA" id="ARBA00022989"/>
    </source>
</evidence>
<dbReference type="InterPro" id="IPR005829">
    <property type="entry name" value="Sugar_transporter_CS"/>
</dbReference>
<evidence type="ECO:0000259" key="9">
    <source>
        <dbReference type="PROSITE" id="PS50850"/>
    </source>
</evidence>
<feature type="transmembrane region" description="Helical" evidence="8">
    <location>
        <begin position="339"/>
        <end position="363"/>
    </location>
</feature>
<feature type="transmembrane region" description="Helical" evidence="8">
    <location>
        <begin position="202"/>
        <end position="225"/>
    </location>
</feature>
<feature type="transmembrane region" description="Helical" evidence="8">
    <location>
        <begin position="164"/>
        <end position="190"/>
    </location>
</feature>
<dbReference type="AlphaFoldDB" id="A0A1H4LM31"/>
<feature type="transmembrane region" description="Helical" evidence="8">
    <location>
        <begin position="18"/>
        <end position="41"/>
    </location>
</feature>
<dbReference type="InterPro" id="IPR020846">
    <property type="entry name" value="MFS_dom"/>
</dbReference>
<dbReference type="GO" id="GO:0005886">
    <property type="term" value="C:plasma membrane"/>
    <property type="evidence" value="ECO:0007669"/>
    <property type="project" value="UniProtKB-SubCell"/>
</dbReference>
<keyword evidence="3" id="KW-1003">Cell membrane</keyword>
<dbReference type="RefSeq" id="WP_068523471.1">
    <property type="nucleotide sequence ID" value="NZ_CP019066.1"/>
</dbReference>
<feature type="transmembrane region" description="Helical" evidence="8">
    <location>
        <begin position="61"/>
        <end position="79"/>
    </location>
</feature>
<feature type="transmembrane region" description="Helical" evidence="8">
    <location>
        <begin position="440"/>
        <end position="464"/>
    </location>
</feature>
<keyword evidence="6 8" id="KW-0472">Membrane</keyword>
<dbReference type="CDD" id="cd17321">
    <property type="entry name" value="MFS_MMR_MDR_like"/>
    <property type="match status" value="1"/>
</dbReference>
<evidence type="ECO:0000313" key="10">
    <source>
        <dbReference type="EMBL" id="SEB71721.1"/>
    </source>
</evidence>
<dbReference type="Proteomes" id="UP000182241">
    <property type="component" value="Unassembled WGS sequence"/>
</dbReference>
<dbReference type="SUPFAM" id="SSF103473">
    <property type="entry name" value="MFS general substrate transporter"/>
    <property type="match status" value="1"/>
</dbReference>
<dbReference type="GO" id="GO:0022857">
    <property type="term" value="F:transmembrane transporter activity"/>
    <property type="evidence" value="ECO:0007669"/>
    <property type="project" value="InterPro"/>
</dbReference>
<protein>
    <recommendedName>
        <fullName evidence="7">MFS-type drug efflux transporter P55</fullName>
    </recommendedName>
</protein>
<dbReference type="STRING" id="57704.SAMN04489793_0626"/>
<dbReference type="InterPro" id="IPR011701">
    <property type="entry name" value="MFS"/>
</dbReference>
<feature type="transmembrane region" description="Helical" evidence="8">
    <location>
        <begin position="298"/>
        <end position="319"/>
    </location>
</feature>
<evidence type="ECO:0000256" key="8">
    <source>
        <dbReference type="SAM" id="Phobius"/>
    </source>
</evidence>
<dbReference type="Gene3D" id="1.20.1720.10">
    <property type="entry name" value="Multidrug resistance protein D"/>
    <property type="match status" value="1"/>
</dbReference>
<dbReference type="InterPro" id="IPR036259">
    <property type="entry name" value="MFS_trans_sf"/>
</dbReference>
<keyword evidence="5 8" id="KW-1133">Transmembrane helix</keyword>
<evidence type="ECO:0000256" key="3">
    <source>
        <dbReference type="ARBA" id="ARBA00022519"/>
    </source>
</evidence>